<sequence length="79" mass="8796">RHRAGVTPYTSSYEFAECYVFNKQSQPPLCCNPFPLQPQGLHVSGAHLLPKLRCHFAEFLHPSCLKRLGLLALSTCVGL</sequence>
<accession>A0A382BNH5</accession>
<proteinExistence type="predicted"/>
<dbReference type="AlphaFoldDB" id="A0A382BNH5"/>
<feature type="non-terminal residue" evidence="1">
    <location>
        <position position="1"/>
    </location>
</feature>
<dbReference type="EMBL" id="UINC01030535">
    <property type="protein sequence ID" value="SVB15091.1"/>
    <property type="molecule type" value="Genomic_DNA"/>
</dbReference>
<name>A0A382BNH5_9ZZZZ</name>
<protein>
    <submittedName>
        <fullName evidence="1">Uncharacterized protein</fullName>
    </submittedName>
</protein>
<organism evidence="1">
    <name type="scientific">marine metagenome</name>
    <dbReference type="NCBI Taxonomy" id="408172"/>
    <lineage>
        <taxon>unclassified sequences</taxon>
        <taxon>metagenomes</taxon>
        <taxon>ecological metagenomes</taxon>
    </lineage>
</organism>
<gene>
    <name evidence="1" type="ORF">METZ01_LOCUS167945</name>
</gene>
<feature type="non-terminal residue" evidence="1">
    <location>
        <position position="79"/>
    </location>
</feature>
<evidence type="ECO:0000313" key="1">
    <source>
        <dbReference type="EMBL" id="SVB15091.1"/>
    </source>
</evidence>
<reference evidence="1" key="1">
    <citation type="submission" date="2018-05" db="EMBL/GenBank/DDBJ databases">
        <authorList>
            <person name="Lanie J.A."/>
            <person name="Ng W.-L."/>
            <person name="Kazmierczak K.M."/>
            <person name="Andrzejewski T.M."/>
            <person name="Davidsen T.M."/>
            <person name="Wayne K.J."/>
            <person name="Tettelin H."/>
            <person name="Glass J.I."/>
            <person name="Rusch D."/>
            <person name="Podicherti R."/>
            <person name="Tsui H.-C.T."/>
            <person name="Winkler M.E."/>
        </authorList>
    </citation>
    <scope>NUCLEOTIDE SEQUENCE</scope>
</reference>